<dbReference type="RefSeq" id="WP_120274039.1">
    <property type="nucleotide sequence ID" value="NZ_RAPN01000001.1"/>
</dbReference>
<dbReference type="SMART" id="SM00860">
    <property type="entry name" value="SMI1_KNR4"/>
    <property type="match status" value="1"/>
</dbReference>
<accession>A0A419WBN1</accession>
<dbReference type="SUPFAM" id="SSF160631">
    <property type="entry name" value="SMI1/KNR4-like"/>
    <property type="match status" value="1"/>
</dbReference>
<dbReference type="EMBL" id="RAPN01000001">
    <property type="protein sequence ID" value="RKD92868.1"/>
    <property type="molecule type" value="Genomic_DNA"/>
</dbReference>
<evidence type="ECO:0000313" key="2">
    <source>
        <dbReference type="EMBL" id="RKD92868.1"/>
    </source>
</evidence>
<evidence type="ECO:0000313" key="3">
    <source>
        <dbReference type="Proteomes" id="UP000283387"/>
    </source>
</evidence>
<dbReference type="OrthoDB" id="4827574at2"/>
<proteinExistence type="predicted"/>
<keyword evidence="3" id="KW-1185">Reference proteome</keyword>
<reference evidence="2 3" key="1">
    <citation type="submission" date="2018-09" db="EMBL/GenBank/DDBJ databases">
        <title>Genomic Encyclopedia of Archaeal and Bacterial Type Strains, Phase II (KMG-II): from individual species to whole genera.</title>
        <authorList>
            <person name="Goeker M."/>
        </authorList>
    </citation>
    <scope>NUCLEOTIDE SEQUENCE [LARGE SCALE GENOMIC DNA]</scope>
    <source>
        <strain evidence="2 3">DSM 27148</strain>
    </source>
</reference>
<dbReference type="Proteomes" id="UP000283387">
    <property type="component" value="Unassembled WGS sequence"/>
</dbReference>
<name>A0A419WBN1_9BACT</name>
<sequence>MKETLEILFDKSIEFCDENYTEEQIKTKWIGNLPASGTEIENAEKRLGIKLPQDYIEMVSTANGFPPCSNSVEPSFQKVDEIDFYRNFQWNVIDTWKEMEELNDVVSDLERAIMIAGLEDEQQFLIVPPTNGQNKWKYWKFAMWIPGEEEYQDLKSYLEGVIEFLNEQIQENKK</sequence>
<protein>
    <submittedName>
        <fullName evidence="2">SUKH superfamily protein</fullName>
    </submittedName>
</protein>
<organism evidence="2 3">
    <name type="scientific">Mangrovibacterium diazotrophicum</name>
    <dbReference type="NCBI Taxonomy" id="1261403"/>
    <lineage>
        <taxon>Bacteria</taxon>
        <taxon>Pseudomonadati</taxon>
        <taxon>Bacteroidota</taxon>
        <taxon>Bacteroidia</taxon>
        <taxon>Marinilabiliales</taxon>
        <taxon>Prolixibacteraceae</taxon>
        <taxon>Mangrovibacterium</taxon>
    </lineage>
</organism>
<feature type="domain" description="Knr4/Smi1-like" evidence="1">
    <location>
        <begin position="34"/>
        <end position="160"/>
    </location>
</feature>
<dbReference type="InterPro" id="IPR037883">
    <property type="entry name" value="Knr4/Smi1-like_sf"/>
</dbReference>
<dbReference type="Pfam" id="PF09346">
    <property type="entry name" value="SMI1_KNR4"/>
    <property type="match status" value="1"/>
</dbReference>
<dbReference type="Gene3D" id="3.40.1580.10">
    <property type="entry name" value="SMI1/KNR4-like"/>
    <property type="match status" value="1"/>
</dbReference>
<comment type="caution">
    <text evidence="2">The sequence shown here is derived from an EMBL/GenBank/DDBJ whole genome shotgun (WGS) entry which is preliminary data.</text>
</comment>
<dbReference type="InterPro" id="IPR018958">
    <property type="entry name" value="Knr4/Smi1-like_dom"/>
</dbReference>
<gene>
    <name evidence="2" type="ORF">BC643_3245</name>
</gene>
<dbReference type="AlphaFoldDB" id="A0A419WBN1"/>
<evidence type="ECO:0000259" key="1">
    <source>
        <dbReference type="SMART" id="SM00860"/>
    </source>
</evidence>